<dbReference type="Gene3D" id="3.10.180.10">
    <property type="entry name" value="2,3-Dihydroxybiphenyl 1,2-Dioxygenase, domain 1"/>
    <property type="match status" value="1"/>
</dbReference>
<dbReference type="PANTHER" id="PTHR33990:SF1">
    <property type="entry name" value="PROTEIN YJDN"/>
    <property type="match status" value="1"/>
</dbReference>
<protein>
    <submittedName>
        <fullName evidence="2">PhnB protein</fullName>
    </submittedName>
</protein>
<proteinExistence type="predicted"/>
<accession>A0A239PPK1</accession>
<keyword evidence="3" id="KW-1185">Reference proteome</keyword>
<name>A0A239PPK1_9PROT</name>
<dbReference type="EMBL" id="FZQA01000002">
    <property type="protein sequence ID" value="SNT72231.1"/>
    <property type="molecule type" value="Genomic_DNA"/>
</dbReference>
<dbReference type="InterPro" id="IPR028973">
    <property type="entry name" value="PhnB-like"/>
</dbReference>
<evidence type="ECO:0000313" key="3">
    <source>
        <dbReference type="Proteomes" id="UP000198346"/>
    </source>
</evidence>
<dbReference type="CDD" id="cd06588">
    <property type="entry name" value="PhnB_like"/>
    <property type="match status" value="1"/>
</dbReference>
<dbReference type="RefSeq" id="WP_089411744.1">
    <property type="nucleotide sequence ID" value="NZ_FZQA01000002.1"/>
</dbReference>
<reference evidence="2 3" key="1">
    <citation type="submission" date="2017-07" db="EMBL/GenBank/DDBJ databases">
        <authorList>
            <person name="Sun Z.S."/>
            <person name="Albrecht U."/>
            <person name="Echele G."/>
            <person name="Lee C.C."/>
        </authorList>
    </citation>
    <scope>NUCLEOTIDE SEQUENCE [LARGE SCALE GENOMIC DNA]</scope>
    <source>
        <strain evidence="2 3">CGMCC 1.12710</strain>
    </source>
</reference>
<evidence type="ECO:0000313" key="2">
    <source>
        <dbReference type="EMBL" id="SNT72231.1"/>
    </source>
</evidence>
<dbReference type="AlphaFoldDB" id="A0A239PPK1"/>
<dbReference type="InterPro" id="IPR029068">
    <property type="entry name" value="Glyas_Bleomycin-R_OHBP_Dase"/>
</dbReference>
<organism evidence="2 3">
    <name type="scientific">Amphiplicatus metriothermophilus</name>
    <dbReference type="NCBI Taxonomy" id="1519374"/>
    <lineage>
        <taxon>Bacteria</taxon>
        <taxon>Pseudomonadati</taxon>
        <taxon>Pseudomonadota</taxon>
        <taxon>Alphaproteobacteria</taxon>
        <taxon>Parvularculales</taxon>
        <taxon>Parvularculaceae</taxon>
        <taxon>Amphiplicatus</taxon>
    </lineage>
</organism>
<sequence>MSLNIYLNFNGTCAEAFDFYRSVFGGDFGARLTFADAPPDMPVDPKHRDKIMHVSLPVGDSELMGSDVAEGFGPPVTFGDNFAVSYTAESRAQADEVFAALKDGGAEAMAMQETFWGSYFGMCKDKFGVNWMVSFPLTEKAG</sequence>
<dbReference type="Proteomes" id="UP000198346">
    <property type="component" value="Unassembled WGS sequence"/>
</dbReference>
<dbReference type="Pfam" id="PF06983">
    <property type="entry name" value="3-dmu-9_3-mt"/>
    <property type="match status" value="1"/>
</dbReference>
<dbReference type="OrthoDB" id="9795306at2"/>
<feature type="domain" description="PhnB-like" evidence="1">
    <location>
        <begin position="5"/>
        <end position="133"/>
    </location>
</feature>
<gene>
    <name evidence="2" type="ORF">SAMN06297382_1268</name>
</gene>
<dbReference type="SUPFAM" id="SSF54593">
    <property type="entry name" value="Glyoxalase/Bleomycin resistance protein/Dihydroxybiphenyl dioxygenase"/>
    <property type="match status" value="1"/>
</dbReference>
<dbReference type="PANTHER" id="PTHR33990">
    <property type="entry name" value="PROTEIN YJDN-RELATED"/>
    <property type="match status" value="1"/>
</dbReference>
<evidence type="ECO:0000259" key="1">
    <source>
        <dbReference type="Pfam" id="PF06983"/>
    </source>
</evidence>